<dbReference type="AlphaFoldDB" id="A0A7K1LG83"/>
<comment type="caution">
    <text evidence="2">The sequence shown here is derived from an EMBL/GenBank/DDBJ whole genome shotgun (WGS) entry which is preliminary data.</text>
</comment>
<organism evidence="2 3">
    <name type="scientific">Rothia koreensis</name>
    <dbReference type="NCBI Taxonomy" id="592378"/>
    <lineage>
        <taxon>Bacteria</taxon>
        <taxon>Bacillati</taxon>
        <taxon>Actinomycetota</taxon>
        <taxon>Actinomycetes</taxon>
        <taxon>Micrococcales</taxon>
        <taxon>Micrococcaceae</taxon>
        <taxon>Rothia</taxon>
    </lineage>
</organism>
<protein>
    <submittedName>
        <fullName evidence="2">DNA polymerase subunit beta</fullName>
    </submittedName>
</protein>
<dbReference type="Pfam" id="PF01909">
    <property type="entry name" value="NTP_transf_2"/>
    <property type="match status" value="1"/>
</dbReference>
<name>A0A7K1LG83_9MICC</name>
<dbReference type="InterPro" id="IPR043519">
    <property type="entry name" value="NT_sf"/>
</dbReference>
<dbReference type="Proteomes" id="UP000462152">
    <property type="component" value="Unassembled WGS sequence"/>
</dbReference>
<evidence type="ECO:0000313" key="2">
    <source>
        <dbReference type="EMBL" id="MUN54206.1"/>
    </source>
</evidence>
<sequence length="275" mass="30162">MLDIDSILDKISEALRNVPGIQAIVLGGSRARGTHSFDSDIDVGIYYDPAALDIPKLKTVAHDIDDGHRDELVAVPGEWGDWVNGGGWLVVDGHHVDLILRETARVAAEIDNCQTGRVTAHYQTGHPHAYLNVMYVGELAVSRLLWDGTGEVSQLKHVAEIYPSALKSALAGFSMFEARFSARFAAANATKDDPYYVQAHLTRSVSCLNQVLFALNEQYCINEKKAVRMIDGFRIRPVNYGARIGQVFREAGDDLPSACGLLEDLIRDTQALVDA</sequence>
<dbReference type="Gene3D" id="3.30.460.10">
    <property type="entry name" value="Beta Polymerase, domain 2"/>
    <property type="match status" value="1"/>
</dbReference>
<evidence type="ECO:0000259" key="1">
    <source>
        <dbReference type="Pfam" id="PF01909"/>
    </source>
</evidence>
<dbReference type="OrthoDB" id="5176171at2"/>
<feature type="domain" description="Polymerase nucleotidyl transferase" evidence="1">
    <location>
        <begin position="9"/>
        <end position="104"/>
    </location>
</feature>
<dbReference type="EMBL" id="WOGT01000001">
    <property type="protein sequence ID" value="MUN54206.1"/>
    <property type="molecule type" value="Genomic_DNA"/>
</dbReference>
<proteinExistence type="predicted"/>
<dbReference type="CDD" id="cd05403">
    <property type="entry name" value="NT_KNTase_like"/>
    <property type="match status" value="1"/>
</dbReference>
<reference evidence="2 3" key="1">
    <citation type="submission" date="2019-12" db="EMBL/GenBank/DDBJ databases">
        <authorList>
            <person name="Li J."/>
            <person name="Shi Y."/>
            <person name="Xu G."/>
            <person name="Xiao D."/>
            <person name="Ran X."/>
        </authorList>
    </citation>
    <scope>NUCLEOTIDE SEQUENCE [LARGE SCALE GENOMIC DNA]</scope>
    <source>
        <strain evidence="2 3">JCM 15915</strain>
    </source>
</reference>
<dbReference type="SUPFAM" id="SSF81301">
    <property type="entry name" value="Nucleotidyltransferase"/>
    <property type="match status" value="1"/>
</dbReference>
<dbReference type="GO" id="GO:0016779">
    <property type="term" value="F:nucleotidyltransferase activity"/>
    <property type="evidence" value="ECO:0007669"/>
    <property type="project" value="InterPro"/>
</dbReference>
<keyword evidence="3" id="KW-1185">Reference proteome</keyword>
<dbReference type="InterPro" id="IPR002934">
    <property type="entry name" value="Polymerase_NTP_transf_dom"/>
</dbReference>
<gene>
    <name evidence="2" type="ORF">GMA10_03070</name>
</gene>
<accession>A0A7K1LG83</accession>
<evidence type="ECO:0000313" key="3">
    <source>
        <dbReference type="Proteomes" id="UP000462152"/>
    </source>
</evidence>